<evidence type="ECO:0000256" key="3">
    <source>
        <dbReference type="ARBA" id="ARBA00022750"/>
    </source>
</evidence>
<reference evidence="8" key="2">
    <citation type="submission" date="2019-10" db="EMBL/GenBank/DDBJ databases">
        <title>A de novo genome assembly of a pear dwarfing rootstock.</title>
        <authorList>
            <person name="Wang F."/>
            <person name="Wang J."/>
            <person name="Li S."/>
            <person name="Zhang Y."/>
            <person name="Fang M."/>
            <person name="Ma L."/>
            <person name="Zhao Y."/>
            <person name="Jiang S."/>
        </authorList>
    </citation>
    <scope>NUCLEOTIDE SEQUENCE [LARGE SCALE GENOMIC DNA]</scope>
</reference>
<proteinExistence type="predicted"/>
<dbReference type="GO" id="GO:0006508">
    <property type="term" value="P:proteolysis"/>
    <property type="evidence" value="ECO:0007669"/>
    <property type="project" value="UniProtKB-KW"/>
</dbReference>
<feature type="region of interest" description="Disordered" evidence="5">
    <location>
        <begin position="299"/>
        <end position="346"/>
    </location>
</feature>
<feature type="compositionally biased region" description="Polar residues" evidence="5">
    <location>
        <begin position="846"/>
        <end position="858"/>
    </location>
</feature>
<protein>
    <submittedName>
        <fullName evidence="7">Polyprotein (Retrotrasposon protein)</fullName>
    </submittedName>
</protein>
<keyword evidence="1" id="KW-0645">Protease</keyword>
<dbReference type="InterPro" id="IPR043502">
    <property type="entry name" value="DNA/RNA_pol_sf"/>
</dbReference>
<evidence type="ECO:0000313" key="8">
    <source>
        <dbReference type="Proteomes" id="UP000327157"/>
    </source>
</evidence>
<feature type="region of interest" description="Disordered" evidence="5">
    <location>
        <begin position="827"/>
        <end position="878"/>
    </location>
</feature>
<dbReference type="PANTHER" id="PTHR42648:SF22">
    <property type="entry name" value="REVERSE TRANSCRIPTASE TY1_COPIA-TYPE DOMAIN-CONTAINING PROTEIN"/>
    <property type="match status" value="1"/>
</dbReference>
<evidence type="ECO:0000313" key="7">
    <source>
        <dbReference type="EMBL" id="KAB2622090.1"/>
    </source>
</evidence>
<feature type="compositionally biased region" description="Polar residues" evidence="5">
    <location>
        <begin position="238"/>
        <end position="255"/>
    </location>
</feature>
<keyword evidence="4" id="KW-0378">Hydrolase</keyword>
<accession>A0A5N5H9J0</accession>
<keyword evidence="8" id="KW-1185">Reference proteome</keyword>
<feature type="compositionally biased region" description="Polar residues" evidence="5">
    <location>
        <begin position="327"/>
        <end position="346"/>
    </location>
</feature>
<reference evidence="7 8" key="1">
    <citation type="submission" date="2019-09" db="EMBL/GenBank/DDBJ databases">
        <authorList>
            <person name="Ou C."/>
        </authorList>
    </citation>
    <scope>NUCLEOTIDE SEQUENCE [LARGE SCALE GENOMIC DNA]</scope>
    <source>
        <strain evidence="7">S2</strain>
        <tissue evidence="7">Leaf</tissue>
    </source>
</reference>
<evidence type="ECO:0000256" key="5">
    <source>
        <dbReference type="SAM" id="MobiDB-lite"/>
    </source>
</evidence>
<dbReference type="InterPro" id="IPR025724">
    <property type="entry name" value="GAG-pre-integrase_dom"/>
</dbReference>
<dbReference type="Pfam" id="PF22936">
    <property type="entry name" value="Pol_BBD"/>
    <property type="match status" value="1"/>
</dbReference>
<dbReference type="GO" id="GO:0004190">
    <property type="term" value="F:aspartic-type endopeptidase activity"/>
    <property type="evidence" value="ECO:0007669"/>
    <property type="project" value="UniProtKB-KW"/>
</dbReference>
<reference evidence="7 8" key="3">
    <citation type="submission" date="2019-11" db="EMBL/GenBank/DDBJ databases">
        <title>A de novo genome assembly of a pear dwarfing rootstock.</title>
        <authorList>
            <person name="Wang F."/>
            <person name="Wang J."/>
            <person name="Li S."/>
            <person name="Zhang Y."/>
            <person name="Fang M."/>
            <person name="Ma L."/>
            <person name="Zhao Y."/>
            <person name="Jiang S."/>
        </authorList>
    </citation>
    <scope>NUCLEOTIDE SEQUENCE [LARGE SCALE GENOMIC DNA]</scope>
    <source>
        <strain evidence="7">S2</strain>
        <tissue evidence="7">Leaf</tissue>
    </source>
</reference>
<evidence type="ECO:0000259" key="6">
    <source>
        <dbReference type="PROSITE" id="PS50994"/>
    </source>
</evidence>
<keyword evidence="2" id="KW-0479">Metal-binding</keyword>
<dbReference type="InterPro" id="IPR001584">
    <property type="entry name" value="Integrase_cat-core"/>
</dbReference>
<dbReference type="InterPro" id="IPR012337">
    <property type="entry name" value="RNaseH-like_sf"/>
</dbReference>
<dbReference type="Proteomes" id="UP000327157">
    <property type="component" value="Chromosome 4"/>
</dbReference>
<organism evidence="7 8">
    <name type="scientific">Pyrus ussuriensis x Pyrus communis</name>
    <dbReference type="NCBI Taxonomy" id="2448454"/>
    <lineage>
        <taxon>Eukaryota</taxon>
        <taxon>Viridiplantae</taxon>
        <taxon>Streptophyta</taxon>
        <taxon>Embryophyta</taxon>
        <taxon>Tracheophyta</taxon>
        <taxon>Spermatophyta</taxon>
        <taxon>Magnoliopsida</taxon>
        <taxon>eudicotyledons</taxon>
        <taxon>Gunneridae</taxon>
        <taxon>Pentapetalae</taxon>
        <taxon>rosids</taxon>
        <taxon>fabids</taxon>
        <taxon>Rosales</taxon>
        <taxon>Rosaceae</taxon>
        <taxon>Amygdaloideae</taxon>
        <taxon>Maleae</taxon>
        <taxon>Pyrus</taxon>
    </lineage>
</organism>
<dbReference type="Pfam" id="PF07727">
    <property type="entry name" value="RVT_2"/>
    <property type="match status" value="1"/>
</dbReference>
<dbReference type="EMBL" id="SMOL01000231">
    <property type="protein sequence ID" value="KAB2622090.1"/>
    <property type="molecule type" value="Genomic_DNA"/>
</dbReference>
<sequence length="1473" mass="165625">MDSGGSGMMRLEGSNSTNNQVVNPILNGSNYPLWSKVLEMHIAGRGRKGFVTGSTKEPAEASAEYETWETGNAIVKGWLINSMEPTIMGFFIHLRTAKEVWEEVARTYYDGSDISQIYELKVKSFRLRQEGRPVGVYYADLKSVWQELDQRRPIQMVCAVDLKTLREEIQIDRVYAFLAGLDDVFDKVRSDILRTQPLPSVEEVFSVVRREAQRHATMMGGSNNQGGLPSMAMISRPAGTNRSSNYSNQSLNSRPFNRENKDDLKCNFCGQTRHTEDTCFTKHGVPDWFPELKKKLRAKERGAAGSSGGRASLAAATPTVQEAVPSPSASGQNLLTRTQGASSSDTGTMGHVLLASEKQHHTGWILDSGATDHMTYDKNMFQYMTTSHRKNISTANGTLAPVCGAGTVHLTPSLPLHHCLLVPSLSHHLLSIPQVTEQLDCVVLMYPSFCLLQDIQTKEIIGRGTKREGLYYVDDVVSGRANAVRASRSSNLQAVWLLHRRLGHASFGYLRHMLPSLFSGINESDLHCEVCILAKSHRASFPPSMNKRALPFELVHSDVWGPSPVVTSSGIKWFVTFVDDCTRMTWLYVLQNKSDVGMVFRNFSQMLRTQYFSVIKVLRSDNGGEYINRELSEFLGDQGILHETTCPYTPQQNGVAERKNRHILETARALLLGASVPKVFWPEAVTYAVYVINRMPSRVVQFQTPFQVLTQHVPVVSSHTLQPRVFGCVAYVHIQKIHRTKLDPCALRCVFVGFSSHQKGYKCYHPATRHMYVTMDVTFSESEYFYAPSSSDDLKWLDLEGIPMVDAVHNGAVIIHAENDKSAIVADSSMQSGPVPDESDPESDKSLTVTESSMQSGQVVDEPTNVPPSLSSSTVLPNESSLDIPEVSIVDDYVTNTSNDVNTYKLPPRQNRGVPPNRFSPEGKVKYPIANYVSCNGLAPERKTLVDNMEATRVPTRVEEALKDQKWANAMDEEMLALQKNNTWEVTSLPEGKKTVGCRWVFTVKYKANGSIDRYKARLVAKGYTQTYGVDYQETFSPVAKMNTVRVLISLAANMNWPLKQFDVKNAFLHGNLEEEVYMDFPPGYSAGRSTGVCRLRKSLYGLKQSPRAWFDRFTQVMKKIGYYQSHSDHTLFVKRRQEKVTALIIYVDDMIITGDDCDEISRLQRNLAAEFEMKNLGDLKYFLGVEVARSSKGIFLSQRKYVLDLLKETGMLGCKPVDTPIVEKHHLCLDPNQKSVDKGRYQRLVGRLIYLAHTRPDIAYAVSVVSQFMHSPSEDHMAAVMRILAYLKSAPGKGVLYRKHGHLRIEGFTDADWAGSVGDRRSTSGYFTFVGGNLVTWRSKKQKVVSRSSAEADYRGMAHGICEILWLRKLLEGLGFKPKETMRLYCDNKSARDIADNPVQHDRTKHVEVDRHFIKEKLERKIVSIPFVKSEEQLADVLTHAVCSRSTCIYFKTSNRRKIPVKVLFSQLFFPK</sequence>
<dbReference type="InterPro" id="IPR036397">
    <property type="entry name" value="RNaseH_sf"/>
</dbReference>
<feature type="compositionally biased region" description="Low complexity" evidence="5">
    <location>
        <begin position="863"/>
        <end position="878"/>
    </location>
</feature>
<dbReference type="Pfam" id="PF25597">
    <property type="entry name" value="SH3_retrovirus"/>
    <property type="match status" value="1"/>
</dbReference>
<gene>
    <name evidence="7" type="ORF">D8674_024272</name>
</gene>
<feature type="domain" description="Integrase catalytic" evidence="6">
    <location>
        <begin position="547"/>
        <end position="713"/>
    </location>
</feature>
<comment type="caution">
    <text evidence="7">The sequence shown here is derived from an EMBL/GenBank/DDBJ whole genome shotgun (WGS) entry which is preliminary data.</text>
</comment>
<dbReference type="GO" id="GO:0046872">
    <property type="term" value="F:metal ion binding"/>
    <property type="evidence" value="ECO:0007669"/>
    <property type="project" value="UniProtKB-KW"/>
</dbReference>
<evidence type="ECO:0000256" key="4">
    <source>
        <dbReference type="ARBA" id="ARBA00022801"/>
    </source>
</evidence>
<feature type="region of interest" description="Disordered" evidence="5">
    <location>
        <begin position="900"/>
        <end position="920"/>
    </location>
</feature>
<dbReference type="Pfam" id="PF13976">
    <property type="entry name" value="gag_pre-integrs"/>
    <property type="match status" value="1"/>
</dbReference>
<dbReference type="InterPro" id="IPR013103">
    <property type="entry name" value="RVT_2"/>
</dbReference>
<dbReference type="InterPro" id="IPR039537">
    <property type="entry name" value="Retrotran_Ty1/copia-like"/>
</dbReference>
<dbReference type="Pfam" id="PF00665">
    <property type="entry name" value="rve"/>
    <property type="match status" value="1"/>
</dbReference>
<name>A0A5N5H9J0_9ROSA</name>
<dbReference type="GO" id="GO:0015074">
    <property type="term" value="P:DNA integration"/>
    <property type="evidence" value="ECO:0007669"/>
    <property type="project" value="InterPro"/>
</dbReference>
<dbReference type="PROSITE" id="PS50994">
    <property type="entry name" value="INTEGRASE"/>
    <property type="match status" value="1"/>
</dbReference>
<dbReference type="PANTHER" id="PTHR42648">
    <property type="entry name" value="TRANSPOSASE, PUTATIVE-RELATED"/>
    <property type="match status" value="1"/>
</dbReference>
<dbReference type="Gene3D" id="3.30.420.10">
    <property type="entry name" value="Ribonuclease H-like superfamily/Ribonuclease H"/>
    <property type="match status" value="1"/>
</dbReference>
<evidence type="ECO:0000256" key="1">
    <source>
        <dbReference type="ARBA" id="ARBA00022670"/>
    </source>
</evidence>
<dbReference type="InterPro" id="IPR057670">
    <property type="entry name" value="SH3_retrovirus"/>
</dbReference>
<dbReference type="InterPro" id="IPR054722">
    <property type="entry name" value="PolX-like_BBD"/>
</dbReference>
<dbReference type="OrthoDB" id="1901872at2759"/>
<dbReference type="CDD" id="cd09272">
    <property type="entry name" value="RNase_HI_RT_Ty1"/>
    <property type="match status" value="1"/>
</dbReference>
<feature type="region of interest" description="Disordered" evidence="5">
    <location>
        <begin position="218"/>
        <end position="257"/>
    </location>
</feature>
<keyword evidence="3" id="KW-0064">Aspartyl protease</keyword>
<dbReference type="GO" id="GO:0003676">
    <property type="term" value="F:nucleic acid binding"/>
    <property type="evidence" value="ECO:0007669"/>
    <property type="project" value="InterPro"/>
</dbReference>
<evidence type="ECO:0000256" key="2">
    <source>
        <dbReference type="ARBA" id="ARBA00022723"/>
    </source>
</evidence>
<dbReference type="SUPFAM" id="SSF56672">
    <property type="entry name" value="DNA/RNA polymerases"/>
    <property type="match status" value="1"/>
</dbReference>
<dbReference type="SUPFAM" id="SSF53098">
    <property type="entry name" value="Ribonuclease H-like"/>
    <property type="match status" value="1"/>
</dbReference>